<dbReference type="Pfam" id="PF16575">
    <property type="entry name" value="CLP1_P"/>
    <property type="match status" value="1"/>
</dbReference>
<dbReference type="EMBL" id="CYKH01000812">
    <property type="protein sequence ID" value="CUG43594.1"/>
    <property type="molecule type" value="Genomic_DNA"/>
</dbReference>
<evidence type="ECO:0000256" key="1">
    <source>
        <dbReference type="ARBA" id="ARBA00022741"/>
    </source>
</evidence>
<proteinExistence type="predicted"/>
<evidence type="ECO:0000259" key="3">
    <source>
        <dbReference type="Pfam" id="PF16575"/>
    </source>
</evidence>
<dbReference type="GO" id="GO:0005524">
    <property type="term" value="F:ATP binding"/>
    <property type="evidence" value="ECO:0007669"/>
    <property type="project" value="UniProtKB-KW"/>
</dbReference>
<organism evidence="4 5">
    <name type="scientific">Bodo saltans</name>
    <name type="common">Flagellated protozoan</name>
    <dbReference type="NCBI Taxonomy" id="75058"/>
    <lineage>
        <taxon>Eukaryota</taxon>
        <taxon>Discoba</taxon>
        <taxon>Euglenozoa</taxon>
        <taxon>Kinetoplastea</taxon>
        <taxon>Metakinetoplastina</taxon>
        <taxon>Eubodonida</taxon>
        <taxon>Bodonidae</taxon>
        <taxon>Bodo</taxon>
    </lineage>
</organism>
<evidence type="ECO:0000313" key="5">
    <source>
        <dbReference type="Proteomes" id="UP000051952"/>
    </source>
</evidence>
<evidence type="ECO:0000256" key="2">
    <source>
        <dbReference type="ARBA" id="ARBA00022840"/>
    </source>
</evidence>
<dbReference type="Proteomes" id="UP000051952">
    <property type="component" value="Unassembled WGS sequence"/>
</dbReference>
<dbReference type="OrthoDB" id="258143at2759"/>
<dbReference type="OMA" id="VEYHCII"/>
<dbReference type="PANTHER" id="PTHR12755:SF4">
    <property type="entry name" value="POLYRIBONUCLEOTIDE 5'-HYDROXYL-KINASE CLP1 P-LOOP DOMAIN-CONTAINING PROTEIN"/>
    <property type="match status" value="1"/>
</dbReference>
<accession>A0A0S4J450</accession>
<keyword evidence="5" id="KW-1185">Reference proteome</keyword>
<dbReference type="InterPro" id="IPR032319">
    <property type="entry name" value="CLP1_P"/>
</dbReference>
<dbReference type="PANTHER" id="PTHR12755">
    <property type="entry name" value="CLEAVAGE/POLYADENYLATION FACTOR IA SUBUNIT CLP1P"/>
    <property type="match status" value="1"/>
</dbReference>
<sequence length="416" mass="44652">MDLQSASITFTKFTELRITVSISEDPQCLRLSGKRDQETIVEVNGAPLCPGTRYELLPGSSHALICWSSSATVVVEASTTTLRNIFRTSSFCAQPVAEFHCTINETRGGNTPPRVLICGRNDARKTELGLTLVNYATRFGWAPVLVDLDPSPRQSVSIPGGIGCCVVEAPAILDEDLASHHVAVQYFVGELHAESTSGVSEVWLGFAKTLCDLSAKFKDDHIISSGSVVIAPEFSSHHSAATIEHIIRFASITHVLVLQDDWLFGRLAKLSGVVVDRMCSSASFMQPVSPGAWMRLCQRRLLAFFEGSGEGRVNSFGHKFPLSSTSILRVVAVSGKVTATSVDRVDLENVINCVAAIVDSSQARRDLGGFLASAVCGFAKITSIDGQEINLQTSLAKSALPTGKLTLIVGSVQLIE</sequence>
<feature type="domain" description="Clp1 P-loop" evidence="3">
    <location>
        <begin position="119"/>
        <end position="269"/>
    </location>
</feature>
<keyword evidence="1" id="KW-0547">Nucleotide-binding</keyword>
<gene>
    <name evidence="4" type="ORF">BSAL_79355</name>
</gene>
<dbReference type="GO" id="GO:0005634">
    <property type="term" value="C:nucleus"/>
    <property type="evidence" value="ECO:0007669"/>
    <property type="project" value="TreeGrafter"/>
</dbReference>
<evidence type="ECO:0000313" key="4">
    <source>
        <dbReference type="EMBL" id="CUG43594.1"/>
    </source>
</evidence>
<reference evidence="5" key="1">
    <citation type="submission" date="2015-09" db="EMBL/GenBank/DDBJ databases">
        <authorList>
            <consortium name="Pathogen Informatics"/>
        </authorList>
    </citation>
    <scope>NUCLEOTIDE SEQUENCE [LARGE SCALE GENOMIC DNA]</scope>
    <source>
        <strain evidence="5">Lake Konstanz</strain>
    </source>
</reference>
<name>A0A0S4J450_BODSA</name>
<keyword evidence="2" id="KW-0067">ATP-binding</keyword>
<dbReference type="AlphaFoldDB" id="A0A0S4J450"/>
<dbReference type="InterPro" id="IPR027417">
    <property type="entry name" value="P-loop_NTPase"/>
</dbReference>
<dbReference type="Gene3D" id="3.40.50.300">
    <property type="entry name" value="P-loop containing nucleotide triphosphate hydrolases"/>
    <property type="match status" value="1"/>
</dbReference>
<dbReference type="GO" id="GO:0051731">
    <property type="term" value="F:polynucleotide 5'-hydroxyl-kinase activity"/>
    <property type="evidence" value="ECO:0007669"/>
    <property type="project" value="InterPro"/>
</dbReference>
<dbReference type="VEuPathDB" id="TriTrypDB:BSAL_79355"/>
<protein>
    <recommendedName>
        <fullName evidence="3">Clp1 P-loop domain-containing protein</fullName>
    </recommendedName>
</protein>
<dbReference type="InterPro" id="IPR045116">
    <property type="entry name" value="Clp1/Grc3"/>
</dbReference>
<dbReference type="GO" id="GO:0006388">
    <property type="term" value="P:tRNA splicing, via endonucleolytic cleavage and ligation"/>
    <property type="evidence" value="ECO:0007669"/>
    <property type="project" value="TreeGrafter"/>
</dbReference>